<keyword evidence="3" id="KW-0675">Receptor</keyword>
<organism evidence="3 4">
    <name type="scientific">Astyanax mexicanus</name>
    <name type="common">Blind cave fish</name>
    <name type="synonym">Astyanax fasciatus mexicanus</name>
    <dbReference type="NCBI Taxonomy" id="7994"/>
    <lineage>
        <taxon>Eukaryota</taxon>
        <taxon>Metazoa</taxon>
        <taxon>Chordata</taxon>
        <taxon>Craniata</taxon>
        <taxon>Vertebrata</taxon>
        <taxon>Euteleostomi</taxon>
        <taxon>Actinopterygii</taxon>
        <taxon>Neopterygii</taxon>
        <taxon>Teleostei</taxon>
        <taxon>Ostariophysi</taxon>
        <taxon>Characiformes</taxon>
        <taxon>Characoidei</taxon>
        <taxon>Acestrorhamphidae</taxon>
        <taxon>Acestrorhamphinae</taxon>
        <taxon>Astyanax</taxon>
    </lineage>
</organism>
<evidence type="ECO:0000256" key="1">
    <source>
        <dbReference type="SAM" id="Phobius"/>
    </source>
</evidence>
<dbReference type="InterPro" id="IPR007110">
    <property type="entry name" value="Ig-like_dom"/>
</dbReference>
<sequence length="302" mass="33148">MDFGFPWPKQSSDQTLKTWAGSSNVKVCSTGNTSLVKFFPLTSYVNSPTNVHIMTERRVVEGANASLTCMSNSNPPPSAYQWIITQKSSTTKHNGQSFSLQDVRRDTSVVCTAQNSFGRGQSDPLVLNVHFPPTILLDSGCWDRAGGMRCVCRAEADPRPSISWMVNGSIDLFPQFHTSANYTERVTVSELTGPLTHNVSCVASNYLGKNSYQIPTHQPLSGGITVAIVAAVVIVIIVIAVIIIYWRKRSHKKTSGNSTKQLKTDDLDLNACSFVNETVEVDLYVNTPQTKKDDGCNAYETM</sequence>
<dbReference type="InterPro" id="IPR036179">
    <property type="entry name" value="Ig-like_dom_sf"/>
</dbReference>
<keyword evidence="1" id="KW-0812">Transmembrane</keyword>
<feature type="transmembrane region" description="Helical" evidence="1">
    <location>
        <begin position="220"/>
        <end position="246"/>
    </location>
</feature>
<dbReference type="PANTHER" id="PTHR46484:SF1">
    <property type="entry name" value="SCHWANN CELL MYELIN PROTEIN-RELATED"/>
    <property type="match status" value="1"/>
</dbReference>
<dbReference type="AlphaFoldDB" id="A0A8T2MKV0"/>
<comment type="caution">
    <text evidence="3">The sequence shown here is derived from an EMBL/GenBank/DDBJ whole genome shotgun (WGS) entry which is preliminary data.</text>
</comment>
<dbReference type="Gene3D" id="2.60.40.10">
    <property type="entry name" value="Immunoglobulins"/>
    <property type="match status" value="2"/>
</dbReference>
<dbReference type="Proteomes" id="UP000752171">
    <property type="component" value="Unassembled WGS sequence"/>
</dbReference>
<gene>
    <name evidence="3" type="primary">SIGLEC11</name>
    <name evidence="3" type="ORF">AMEX_G2590</name>
</gene>
<evidence type="ECO:0000313" key="3">
    <source>
        <dbReference type="EMBL" id="KAG9283784.1"/>
    </source>
</evidence>
<dbReference type="InterPro" id="IPR013783">
    <property type="entry name" value="Ig-like_fold"/>
</dbReference>
<keyword evidence="1" id="KW-0472">Membrane</keyword>
<dbReference type="PROSITE" id="PS50835">
    <property type="entry name" value="IG_LIKE"/>
    <property type="match status" value="2"/>
</dbReference>
<proteinExistence type="predicted"/>
<reference evidence="3 4" key="1">
    <citation type="submission" date="2021-07" db="EMBL/GenBank/DDBJ databases">
        <authorList>
            <person name="Imarazene B."/>
            <person name="Zahm M."/>
            <person name="Klopp C."/>
            <person name="Cabau C."/>
            <person name="Beille S."/>
            <person name="Jouanno E."/>
            <person name="Castinel A."/>
            <person name="Lluch J."/>
            <person name="Gil L."/>
            <person name="Kuchtly C."/>
            <person name="Lopez Roques C."/>
            <person name="Donnadieu C."/>
            <person name="Parrinello H."/>
            <person name="Journot L."/>
            <person name="Du K."/>
            <person name="Schartl M."/>
            <person name="Retaux S."/>
            <person name="Guiguen Y."/>
        </authorList>
    </citation>
    <scope>NUCLEOTIDE SEQUENCE [LARGE SCALE GENOMIC DNA]</scope>
    <source>
        <strain evidence="3">Pach_M1</strain>
        <tissue evidence="3">Testis</tissue>
    </source>
</reference>
<keyword evidence="1" id="KW-1133">Transmembrane helix</keyword>
<dbReference type="SUPFAM" id="SSF48726">
    <property type="entry name" value="Immunoglobulin"/>
    <property type="match status" value="1"/>
</dbReference>
<feature type="domain" description="Ig-like" evidence="2">
    <location>
        <begin position="148"/>
        <end position="221"/>
    </location>
</feature>
<accession>A0A8T2MKV0</accession>
<protein>
    <submittedName>
        <fullName evidence="3">BDNF/NT-3 growth factors receptor-like isoform X1</fullName>
    </submittedName>
</protein>
<dbReference type="PANTHER" id="PTHR46484">
    <property type="entry name" value="SI:CH211-171H4.5-RELATED"/>
    <property type="match status" value="1"/>
</dbReference>
<evidence type="ECO:0000313" key="4">
    <source>
        <dbReference type="Proteomes" id="UP000752171"/>
    </source>
</evidence>
<feature type="domain" description="Ig-like" evidence="2">
    <location>
        <begin position="48"/>
        <end position="128"/>
    </location>
</feature>
<evidence type="ECO:0000259" key="2">
    <source>
        <dbReference type="PROSITE" id="PS50835"/>
    </source>
</evidence>
<dbReference type="EMBL" id="JAICCE010000001">
    <property type="protein sequence ID" value="KAG9283784.1"/>
    <property type="molecule type" value="Genomic_DNA"/>
</dbReference>
<name>A0A8T2MKV0_ASTMX</name>